<dbReference type="InterPro" id="IPR035965">
    <property type="entry name" value="PAS-like_dom_sf"/>
</dbReference>
<comment type="catalytic activity">
    <reaction evidence="1">
        <text>ATP + protein L-histidine = ADP + protein N-phospho-L-histidine.</text>
        <dbReference type="EC" id="2.7.13.3"/>
    </reaction>
</comment>
<dbReference type="InterPro" id="IPR052162">
    <property type="entry name" value="Sensor_kinase/Photoreceptor"/>
</dbReference>
<dbReference type="PANTHER" id="PTHR43304">
    <property type="entry name" value="PHYTOCHROME-LIKE PROTEIN CPH1"/>
    <property type="match status" value="1"/>
</dbReference>
<dbReference type="EC" id="2.7.13.3" evidence="2"/>
<proteinExistence type="predicted"/>
<dbReference type="EMBL" id="CP120682">
    <property type="protein sequence ID" value="WKN35480.1"/>
    <property type="molecule type" value="Genomic_DNA"/>
</dbReference>
<dbReference type="SMART" id="SM00091">
    <property type="entry name" value="PAS"/>
    <property type="match status" value="3"/>
</dbReference>
<evidence type="ECO:0000256" key="3">
    <source>
        <dbReference type="ARBA" id="ARBA00022553"/>
    </source>
</evidence>
<dbReference type="PROSITE" id="PS50109">
    <property type="entry name" value="HIS_KIN"/>
    <property type="match status" value="1"/>
</dbReference>
<feature type="coiled-coil region" evidence="6">
    <location>
        <begin position="506"/>
        <end position="547"/>
    </location>
</feature>
<evidence type="ECO:0000256" key="2">
    <source>
        <dbReference type="ARBA" id="ARBA00012438"/>
    </source>
</evidence>
<dbReference type="SUPFAM" id="SSF47384">
    <property type="entry name" value="Homodimeric domain of signal transducing histidine kinase"/>
    <property type="match status" value="1"/>
</dbReference>
<evidence type="ECO:0000259" key="8">
    <source>
        <dbReference type="PROSITE" id="PS50112"/>
    </source>
</evidence>
<name>A0AA49GIH1_9BACT</name>
<dbReference type="Pfam" id="PF13596">
    <property type="entry name" value="PAS_10"/>
    <property type="match status" value="1"/>
</dbReference>
<dbReference type="Pfam" id="PF13188">
    <property type="entry name" value="PAS_8"/>
    <property type="match status" value="1"/>
</dbReference>
<dbReference type="PROSITE" id="PS50112">
    <property type="entry name" value="PAS"/>
    <property type="match status" value="2"/>
</dbReference>
<dbReference type="SUPFAM" id="SSF55874">
    <property type="entry name" value="ATPase domain of HSP90 chaperone/DNA topoisomerase II/histidine kinase"/>
    <property type="match status" value="1"/>
</dbReference>
<evidence type="ECO:0000259" key="7">
    <source>
        <dbReference type="PROSITE" id="PS50109"/>
    </source>
</evidence>
<protein>
    <recommendedName>
        <fullName evidence="2">histidine kinase</fullName>
        <ecNumber evidence="2">2.7.13.3</ecNumber>
    </recommendedName>
</protein>
<dbReference type="Gene3D" id="3.30.565.10">
    <property type="entry name" value="Histidine kinase-like ATPase, C-terminal domain"/>
    <property type="match status" value="1"/>
</dbReference>
<dbReference type="SMART" id="SM00086">
    <property type="entry name" value="PAC"/>
    <property type="match status" value="1"/>
</dbReference>
<dbReference type="Pfam" id="PF08447">
    <property type="entry name" value="PAS_3"/>
    <property type="match status" value="1"/>
</dbReference>
<dbReference type="PROSITE" id="PS50113">
    <property type="entry name" value="PAC"/>
    <property type="match status" value="1"/>
</dbReference>
<dbReference type="SUPFAM" id="SSF55785">
    <property type="entry name" value="PYP-like sensor domain (PAS domain)"/>
    <property type="match status" value="3"/>
</dbReference>
<dbReference type="Pfam" id="PF02518">
    <property type="entry name" value="HATPase_c"/>
    <property type="match status" value="1"/>
</dbReference>
<dbReference type="CDD" id="cd00130">
    <property type="entry name" value="PAS"/>
    <property type="match status" value="2"/>
</dbReference>
<dbReference type="NCBIfam" id="TIGR00229">
    <property type="entry name" value="sensory_box"/>
    <property type="match status" value="3"/>
</dbReference>
<dbReference type="SMART" id="SM00388">
    <property type="entry name" value="HisKA"/>
    <property type="match status" value="1"/>
</dbReference>
<dbReference type="InterPro" id="IPR001610">
    <property type="entry name" value="PAC"/>
</dbReference>
<dbReference type="Pfam" id="PF08448">
    <property type="entry name" value="PAS_4"/>
    <property type="match status" value="1"/>
</dbReference>
<dbReference type="Gene3D" id="3.30.450.20">
    <property type="entry name" value="PAS domain"/>
    <property type="match status" value="3"/>
</dbReference>
<dbReference type="InterPro" id="IPR013656">
    <property type="entry name" value="PAS_4"/>
</dbReference>
<dbReference type="InterPro" id="IPR013655">
    <property type="entry name" value="PAS_fold_3"/>
</dbReference>
<dbReference type="Pfam" id="PF00512">
    <property type="entry name" value="HisKA"/>
    <property type="match status" value="1"/>
</dbReference>
<accession>A0AA49GIH1</accession>
<dbReference type="AlphaFoldDB" id="A0AA49GIH1"/>
<reference evidence="10" key="2">
    <citation type="journal article" date="2024" name="Antonie Van Leeuwenhoek">
        <title>Roseihalotalea indica gen. nov., sp. nov., a halophilic Bacteroidetes from mesopelagic Southwest Indian Ocean with higher carbohydrate metabolic potential.</title>
        <authorList>
            <person name="Chen B."/>
            <person name="Zhang M."/>
            <person name="Lin D."/>
            <person name="Ye J."/>
            <person name="Tang K."/>
        </authorList>
    </citation>
    <scope>NUCLEOTIDE SEQUENCE</scope>
    <source>
        <strain evidence="10">TK19036</strain>
    </source>
</reference>
<dbReference type="InterPro" id="IPR000700">
    <property type="entry name" value="PAS-assoc_C"/>
</dbReference>
<organism evidence="10">
    <name type="scientific">Roseihalotalea indica</name>
    <dbReference type="NCBI Taxonomy" id="2867963"/>
    <lineage>
        <taxon>Bacteria</taxon>
        <taxon>Pseudomonadati</taxon>
        <taxon>Bacteroidota</taxon>
        <taxon>Cytophagia</taxon>
        <taxon>Cytophagales</taxon>
        <taxon>Catalimonadaceae</taxon>
        <taxon>Roseihalotalea</taxon>
    </lineage>
</organism>
<feature type="domain" description="Histidine kinase" evidence="7">
    <location>
        <begin position="568"/>
        <end position="783"/>
    </location>
</feature>
<keyword evidence="6" id="KW-0175">Coiled coil</keyword>
<dbReference type="InterPro" id="IPR036890">
    <property type="entry name" value="HATPase_C_sf"/>
</dbReference>
<gene>
    <name evidence="10" type="ORF">K4G66_24200</name>
</gene>
<dbReference type="Gene3D" id="1.10.287.130">
    <property type="match status" value="1"/>
</dbReference>
<dbReference type="InterPro" id="IPR036097">
    <property type="entry name" value="HisK_dim/P_sf"/>
</dbReference>
<keyword evidence="5" id="KW-0418">Kinase</keyword>
<feature type="domain" description="PAS" evidence="8">
    <location>
        <begin position="128"/>
        <end position="198"/>
    </location>
</feature>
<dbReference type="InterPro" id="IPR004358">
    <property type="entry name" value="Sig_transdc_His_kin-like_C"/>
</dbReference>
<evidence type="ECO:0000256" key="6">
    <source>
        <dbReference type="SAM" id="Coils"/>
    </source>
</evidence>
<feature type="domain" description="PAC" evidence="9">
    <location>
        <begin position="201"/>
        <end position="253"/>
    </location>
</feature>
<reference evidence="10" key="1">
    <citation type="journal article" date="2023" name="Comput. Struct. Biotechnol. J.">
        <title>Discovery of a novel marine Bacteroidetes with a rich repertoire of carbohydrate-active enzymes.</title>
        <authorList>
            <person name="Chen B."/>
            <person name="Liu G."/>
            <person name="Chen Q."/>
            <person name="Wang H."/>
            <person name="Liu L."/>
            <person name="Tang K."/>
        </authorList>
    </citation>
    <scope>NUCLEOTIDE SEQUENCE</scope>
    <source>
        <strain evidence="10">TK19036</strain>
    </source>
</reference>
<evidence type="ECO:0000256" key="4">
    <source>
        <dbReference type="ARBA" id="ARBA00022679"/>
    </source>
</evidence>
<evidence type="ECO:0000256" key="1">
    <source>
        <dbReference type="ARBA" id="ARBA00000085"/>
    </source>
</evidence>
<dbReference type="InterPro" id="IPR005467">
    <property type="entry name" value="His_kinase_dom"/>
</dbReference>
<dbReference type="PRINTS" id="PR00344">
    <property type="entry name" value="BCTRLSENSOR"/>
</dbReference>
<dbReference type="GO" id="GO:0000155">
    <property type="term" value="F:phosphorelay sensor kinase activity"/>
    <property type="evidence" value="ECO:0007669"/>
    <property type="project" value="InterPro"/>
</dbReference>
<dbReference type="CDD" id="cd00082">
    <property type="entry name" value="HisKA"/>
    <property type="match status" value="1"/>
</dbReference>
<feature type="domain" description="PAS" evidence="8">
    <location>
        <begin position="261"/>
        <end position="330"/>
    </location>
</feature>
<evidence type="ECO:0000313" key="10">
    <source>
        <dbReference type="EMBL" id="WKN35480.1"/>
    </source>
</evidence>
<keyword evidence="4" id="KW-0808">Transferase</keyword>
<evidence type="ECO:0000256" key="5">
    <source>
        <dbReference type="ARBA" id="ARBA00022777"/>
    </source>
</evidence>
<dbReference type="FunFam" id="3.30.450.20:FF:000099">
    <property type="entry name" value="Sensory box sensor histidine kinase"/>
    <property type="match status" value="1"/>
</dbReference>
<sequence>MSAKKKGTNTTKDQPGVNEIAILVIDQNLQVEYYTPILNKLLDGLPHATTQSSIVFSSLKIYRDLEEDVQQVINKSTVAKRKILAKSGQWYQTYAFPYYGNGDHAGGVVITFTDTEKTECKTGSAIQEEELFQSFADIAPALLWVTDPIGVCTFLSRAWYEYTGQTEETGLGFGWIDAIHPDDQVAAKDIFLTATKYQKAFQLDYRLRYKDGNYRWAIDAGQPRFSKTGEFLGYVGSVIDIHDRKQTEEALQRSERQARSHLDEVEAIYATAPVGLCVLDTDLRFMRINKLLAEMNGFSVEYHLGKTVREIIPDVADEVEPMLREVIESGEPILNFELVGETFAQPGVQRTWVEHWFPFKNNSGEVIGINIVTEDVTDRKRAEAASRENEERYRRLFNANDDGFCVCQMLVDETRKPYDYRFLEINHTFEDHTGLKDAQGKTALELVPDLEPYWIETYGKVALTGESVSFEQGSQAMGRWFEVKVFPFGSPESLLFAIQFREISERKHREAELQHYREKLAHTNEQLAAINEELAVANQDLISSNRELSEINLRLRQVNADLDSFVYTASHDLKTPIANIHGLLYILKRNLPADCLGLPDIQKTLGMMAQSVDRFMKTIADLSDIARLQKETDQPVVKVELKKIIEDVCLDLASSIEEANAQLDISIDTCGPIRFAIKNLRSVVYNLLSNAIKYRDPSRKLVVQIHCEELGDYQVLTVTDNGLGMDLSHDKRLFTMFQRLHDHVEGTGVGLYIVKKIVENAGGKIEVESKVGRGSTFKVFFNR</sequence>
<dbReference type="InterPro" id="IPR003661">
    <property type="entry name" value="HisK_dim/P_dom"/>
</dbReference>
<dbReference type="InterPro" id="IPR000014">
    <property type="entry name" value="PAS"/>
</dbReference>
<keyword evidence="3" id="KW-0597">Phosphoprotein</keyword>
<evidence type="ECO:0000259" key="9">
    <source>
        <dbReference type="PROSITE" id="PS50113"/>
    </source>
</evidence>
<dbReference type="PANTHER" id="PTHR43304:SF1">
    <property type="entry name" value="PAC DOMAIN-CONTAINING PROTEIN"/>
    <property type="match status" value="1"/>
</dbReference>
<dbReference type="InterPro" id="IPR003594">
    <property type="entry name" value="HATPase_dom"/>
</dbReference>
<dbReference type="SMART" id="SM00387">
    <property type="entry name" value="HATPase_c"/>
    <property type="match status" value="1"/>
</dbReference>